<comment type="caution">
    <text evidence="2">The sequence shown here is derived from an EMBL/GenBank/DDBJ whole genome shotgun (WGS) entry which is preliminary data.</text>
</comment>
<keyword evidence="3" id="KW-1185">Reference proteome</keyword>
<evidence type="ECO:0000313" key="3">
    <source>
        <dbReference type="Proteomes" id="UP000299102"/>
    </source>
</evidence>
<dbReference type="EMBL" id="BGZK01000414">
    <property type="protein sequence ID" value="GBP42253.1"/>
    <property type="molecule type" value="Genomic_DNA"/>
</dbReference>
<name>A0A4C1VU64_EUMVA</name>
<gene>
    <name evidence="2" type="ORF">EVAR_29851_1</name>
</gene>
<proteinExistence type="predicted"/>
<reference evidence="2 3" key="1">
    <citation type="journal article" date="2019" name="Commun. Biol.">
        <title>The bagworm genome reveals a unique fibroin gene that provides high tensile strength.</title>
        <authorList>
            <person name="Kono N."/>
            <person name="Nakamura H."/>
            <person name="Ohtoshi R."/>
            <person name="Tomita M."/>
            <person name="Numata K."/>
            <person name="Arakawa K."/>
        </authorList>
    </citation>
    <scope>NUCLEOTIDE SEQUENCE [LARGE SCALE GENOMIC DNA]</scope>
</reference>
<dbReference type="AlphaFoldDB" id="A0A4C1VU64"/>
<protein>
    <submittedName>
        <fullName evidence="2">Uncharacterized protein</fullName>
    </submittedName>
</protein>
<evidence type="ECO:0000256" key="1">
    <source>
        <dbReference type="SAM" id="MobiDB-lite"/>
    </source>
</evidence>
<sequence>MDSKAFGRLAESAMAVANQRWMQGDTRPPKRRVSPLTLSHSPASTARARPSDTFACARPAALAACLSSGLRARRPPPDNTSR</sequence>
<evidence type="ECO:0000313" key="2">
    <source>
        <dbReference type="EMBL" id="GBP42253.1"/>
    </source>
</evidence>
<accession>A0A4C1VU64</accession>
<dbReference type="Proteomes" id="UP000299102">
    <property type="component" value="Unassembled WGS sequence"/>
</dbReference>
<organism evidence="2 3">
    <name type="scientific">Eumeta variegata</name>
    <name type="common">Bagworm moth</name>
    <name type="synonym">Eumeta japonica</name>
    <dbReference type="NCBI Taxonomy" id="151549"/>
    <lineage>
        <taxon>Eukaryota</taxon>
        <taxon>Metazoa</taxon>
        <taxon>Ecdysozoa</taxon>
        <taxon>Arthropoda</taxon>
        <taxon>Hexapoda</taxon>
        <taxon>Insecta</taxon>
        <taxon>Pterygota</taxon>
        <taxon>Neoptera</taxon>
        <taxon>Endopterygota</taxon>
        <taxon>Lepidoptera</taxon>
        <taxon>Glossata</taxon>
        <taxon>Ditrysia</taxon>
        <taxon>Tineoidea</taxon>
        <taxon>Psychidae</taxon>
        <taxon>Oiketicinae</taxon>
        <taxon>Eumeta</taxon>
    </lineage>
</organism>
<feature type="region of interest" description="Disordered" evidence="1">
    <location>
        <begin position="21"/>
        <end position="51"/>
    </location>
</feature>